<reference evidence="3 4" key="1">
    <citation type="submission" date="2016-08" db="EMBL/GenBank/DDBJ databases">
        <title>Genome sequence of Clavibacter michiganensis spp. strain CASJ009.</title>
        <authorList>
            <person name="Thapa S.P."/>
            <person name="Coaker G."/>
        </authorList>
    </citation>
    <scope>NUCLEOTIDE SEQUENCE [LARGE SCALE GENOMIC DNA]</scope>
    <source>
        <strain evidence="3">CASJ009</strain>
    </source>
</reference>
<dbReference type="CDD" id="cd03506">
    <property type="entry name" value="Delta6-FADS-like"/>
    <property type="match status" value="1"/>
</dbReference>
<feature type="domain" description="Fatty acid desaturase" evidence="2">
    <location>
        <begin position="120"/>
        <end position="379"/>
    </location>
</feature>
<evidence type="ECO:0000256" key="1">
    <source>
        <dbReference type="SAM" id="Phobius"/>
    </source>
</evidence>
<dbReference type="InterPro" id="IPR005804">
    <property type="entry name" value="FA_desaturase_dom"/>
</dbReference>
<dbReference type="Proteomes" id="UP000195106">
    <property type="component" value="Unassembled WGS sequence"/>
</dbReference>
<comment type="caution">
    <text evidence="3">The sequence shown here is derived from an EMBL/GenBank/DDBJ whole genome shotgun (WGS) entry which is preliminary data.</text>
</comment>
<sequence>MPERLWECESWLPQSPAACVVSRHDVDRQRLAEGGPLHLAERPRTNELTMTDTTSAPRIVLTRPKRGGGANPTTEYSGLLNTVRDAGLLNRRVGFYVLMFAGITTALVGLGAGFVLLGDSWFQLLIAAGLGIIFTQFAFLAHEASHRQVFESGKANDIAGRTLANLFVGISYSWWMTKHSRHHANPNVLGKDPDIERDVISFTPEDAARAKGVYGWFTRHQGYAFFPILMFEGLNLHVHGFRTVFGRGKVDKRWLEISMLSTRIIAYLAVVFFFLPLGMAFAFVGVQLAVFGVYMGASFAPNHKGMPVLPKDSKVDFLRRQVLTSRNIKSTWLTDIYMGGLNYQIEHHLFPNMPRPALKRAQVIAKEYCATHSIPYTETTLLASYGIVVAYLNRVGLSAGGDPFDCPASAAFGR</sequence>
<organism evidence="3 4">
    <name type="scientific">Clavibacter michiganensis</name>
    <dbReference type="NCBI Taxonomy" id="28447"/>
    <lineage>
        <taxon>Bacteria</taxon>
        <taxon>Bacillati</taxon>
        <taxon>Actinomycetota</taxon>
        <taxon>Actinomycetes</taxon>
        <taxon>Micrococcales</taxon>
        <taxon>Microbacteriaceae</taxon>
        <taxon>Clavibacter</taxon>
    </lineage>
</organism>
<dbReference type="PANTHER" id="PTHR19353">
    <property type="entry name" value="FATTY ACID DESATURASE 2"/>
    <property type="match status" value="1"/>
</dbReference>
<keyword evidence="1" id="KW-1133">Transmembrane helix</keyword>
<feature type="transmembrane region" description="Helical" evidence="1">
    <location>
        <begin position="121"/>
        <end position="141"/>
    </location>
</feature>
<feature type="transmembrane region" description="Helical" evidence="1">
    <location>
        <begin position="93"/>
        <end position="115"/>
    </location>
</feature>
<feature type="transmembrane region" description="Helical" evidence="1">
    <location>
        <begin position="264"/>
        <end position="297"/>
    </location>
</feature>
<dbReference type="Pfam" id="PF00487">
    <property type="entry name" value="FA_desaturase"/>
    <property type="match status" value="1"/>
</dbReference>
<gene>
    <name evidence="3" type="primary">desA3</name>
    <name evidence="3" type="ORF">CMsap09_06540</name>
</gene>
<dbReference type="PANTHER" id="PTHR19353:SF19">
    <property type="entry name" value="DELTA(5) FATTY ACID DESATURASE C-RELATED"/>
    <property type="match status" value="1"/>
</dbReference>
<proteinExistence type="predicted"/>
<keyword evidence="1" id="KW-0472">Membrane</keyword>
<name>A0A251XSV7_9MICO</name>
<dbReference type="GO" id="GO:0016020">
    <property type="term" value="C:membrane"/>
    <property type="evidence" value="ECO:0007669"/>
    <property type="project" value="TreeGrafter"/>
</dbReference>
<dbReference type="GO" id="GO:0016717">
    <property type="term" value="F:oxidoreductase activity, acting on paired donors, with oxidation of a pair of donors resulting in the reduction of molecular oxygen to two molecules of water"/>
    <property type="evidence" value="ECO:0007669"/>
    <property type="project" value="TreeGrafter"/>
</dbReference>
<evidence type="ECO:0000313" key="4">
    <source>
        <dbReference type="Proteomes" id="UP000195106"/>
    </source>
</evidence>
<keyword evidence="1" id="KW-0812">Transmembrane</keyword>
<dbReference type="InterPro" id="IPR012171">
    <property type="entry name" value="Fatty_acid_desaturase"/>
</dbReference>
<protein>
    <submittedName>
        <fullName evidence="3">Stearoyl-CoA 9-desaturase</fullName>
    </submittedName>
</protein>
<dbReference type="AlphaFoldDB" id="A0A251XSV7"/>
<evidence type="ECO:0000259" key="2">
    <source>
        <dbReference type="Pfam" id="PF00487"/>
    </source>
</evidence>
<evidence type="ECO:0000313" key="3">
    <source>
        <dbReference type="EMBL" id="OUE08587.1"/>
    </source>
</evidence>
<accession>A0A251XSV7</accession>
<dbReference type="EMBL" id="MDHJ01000001">
    <property type="protein sequence ID" value="OUE08587.1"/>
    <property type="molecule type" value="Genomic_DNA"/>
</dbReference>
<dbReference type="GO" id="GO:0008610">
    <property type="term" value="P:lipid biosynthetic process"/>
    <property type="evidence" value="ECO:0007669"/>
    <property type="project" value="UniProtKB-ARBA"/>
</dbReference>